<feature type="non-terminal residue" evidence="1">
    <location>
        <position position="1"/>
    </location>
</feature>
<dbReference type="AlphaFoldDB" id="A0A1V1NR55"/>
<organism evidence="1 2">
    <name type="scientific">Candidatus Magnetoglobus multicellularis str. Araruama</name>
    <dbReference type="NCBI Taxonomy" id="890399"/>
    <lineage>
        <taxon>Bacteria</taxon>
        <taxon>Pseudomonadati</taxon>
        <taxon>Thermodesulfobacteriota</taxon>
        <taxon>Desulfobacteria</taxon>
        <taxon>Desulfobacterales</taxon>
        <taxon>Desulfobacteraceae</taxon>
        <taxon>Candidatus Magnetoglobus</taxon>
    </lineage>
</organism>
<name>A0A1V1NR55_9BACT</name>
<accession>A0A1V1NR55</accession>
<proteinExistence type="predicted"/>
<protein>
    <submittedName>
        <fullName evidence="1">Uncharacterized protein</fullName>
    </submittedName>
</protein>
<sequence>DTDISTLTIHVESANDSLIHSSNILIDGSDENRNLIIQTKPCNAGTVTILLTVDDGYARVEYPVDIRVESGYHNGPGGICSTESGVSFWLNADSIKGLLDGTPLASWKDSSKK</sequence>
<gene>
    <name evidence="1" type="ORF">OMM_14877</name>
</gene>
<evidence type="ECO:0000313" key="1">
    <source>
        <dbReference type="EMBL" id="ETR65059.1"/>
    </source>
</evidence>
<evidence type="ECO:0000313" key="2">
    <source>
        <dbReference type="Proteomes" id="UP000189670"/>
    </source>
</evidence>
<dbReference type="Proteomes" id="UP000189670">
    <property type="component" value="Unassembled WGS sequence"/>
</dbReference>
<comment type="caution">
    <text evidence="1">The sequence shown here is derived from an EMBL/GenBank/DDBJ whole genome shotgun (WGS) entry which is preliminary data.</text>
</comment>
<reference evidence="2" key="1">
    <citation type="submission" date="2012-11" db="EMBL/GenBank/DDBJ databases">
        <authorList>
            <person name="Lucero-Rivera Y.E."/>
            <person name="Tovar-Ramirez D."/>
        </authorList>
    </citation>
    <scope>NUCLEOTIDE SEQUENCE [LARGE SCALE GENOMIC DNA]</scope>
    <source>
        <strain evidence="2">Araruama</strain>
    </source>
</reference>
<dbReference type="EMBL" id="ATBP01003256">
    <property type="protein sequence ID" value="ETR65059.1"/>
    <property type="molecule type" value="Genomic_DNA"/>
</dbReference>